<feature type="transmembrane region" description="Helical" evidence="1">
    <location>
        <begin position="6"/>
        <end position="24"/>
    </location>
</feature>
<evidence type="ECO:0000313" key="2">
    <source>
        <dbReference type="EMBL" id="KAJ6793058.1"/>
    </source>
</evidence>
<proteinExistence type="predicted"/>
<keyword evidence="3" id="KW-1185">Reference proteome</keyword>
<name>A0AAX6DMT9_IRIPA</name>
<evidence type="ECO:0000256" key="1">
    <source>
        <dbReference type="SAM" id="Phobius"/>
    </source>
</evidence>
<reference evidence="2" key="1">
    <citation type="journal article" date="2023" name="GigaByte">
        <title>Genome assembly of the bearded iris, Iris pallida Lam.</title>
        <authorList>
            <person name="Bruccoleri R.E."/>
            <person name="Oakeley E.J."/>
            <person name="Faust A.M.E."/>
            <person name="Altorfer M."/>
            <person name="Dessus-Babus S."/>
            <person name="Burckhardt D."/>
            <person name="Oertli M."/>
            <person name="Naumann U."/>
            <person name="Petersen F."/>
            <person name="Wong J."/>
        </authorList>
    </citation>
    <scope>NUCLEOTIDE SEQUENCE</scope>
    <source>
        <strain evidence="2">GSM-AAB239-AS_SAM_17_03QT</strain>
    </source>
</reference>
<protein>
    <submittedName>
        <fullName evidence="2">Uncharacterized protein</fullName>
    </submittedName>
</protein>
<dbReference type="Proteomes" id="UP001140949">
    <property type="component" value="Unassembled WGS sequence"/>
</dbReference>
<keyword evidence="1" id="KW-1133">Transmembrane helix</keyword>
<gene>
    <name evidence="2" type="ORF">M6B38_112565</name>
</gene>
<dbReference type="EMBL" id="JANAVB010043220">
    <property type="protein sequence ID" value="KAJ6793058.1"/>
    <property type="molecule type" value="Genomic_DNA"/>
</dbReference>
<evidence type="ECO:0000313" key="3">
    <source>
        <dbReference type="Proteomes" id="UP001140949"/>
    </source>
</evidence>
<reference evidence="2" key="2">
    <citation type="submission" date="2023-04" db="EMBL/GenBank/DDBJ databases">
        <authorList>
            <person name="Bruccoleri R.E."/>
            <person name="Oakeley E.J."/>
            <person name="Faust A.-M."/>
            <person name="Dessus-Babus S."/>
            <person name="Altorfer M."/>
            <person name="Burckhardt D."/>
            <person name="Oertli M."/>
            <person name="Naumann U."/>
            <person name="Petersen F."/>
            <person name="Wong J."/>
        </authorList>
    </citation>
    <scope>NUCLEOTIDE SEQUENCE</scope>
    <source>
        <strain evidence="2">GSM-AAB239-AS_SAM_17_03QT</strain>
        <tissue evidence="2">Leaf</tissue>
    </source>
</reference>
<sequence length="25" mass="3078">MEHGDIIGYCRIYFILFFGILYFVF</sequence>
<keyword evidence="1" id="KW-0472">Membrane</keyword>
<accession>A0AAX6DMT9</accession>
<organism evidence="2 3">
    <name type="scientific">Iris pallida</name>
    <name type="common">Sweet iris</name>
    <dbReference type="NCBI Taxonomy" id="29817"/>
    <lineage>
        <taxon>Eukaryota</taxon>
        <taxon>Viridiplantae</taxon>
        <taxon>Streptophyta</taxon>
        <taxon>Embryophyta</taxon>
        <taxon>Tracheophyta</taxon>
        <taxon>Spermatophyta</taxon>
        <taxon>Magnoliopsida</taxon>
        <taxon>Liliopsida</taxon>
        <taxon>Asparagales</taxon>
        <taxon>Iridaceae</taxon>
        <taxon>Iridoideae</taxon>
        <taxon>Irideae</taxon>
        <taxon>Iris</taxon>
    </lineage>
</organism>
<comment type="caution">
    <text evidence="2">The sequence shown here is derived from an EMBL/GenBank/DDBJ whole genome shotgun (WGS) entry which is preliminary data.</text>
</comment>
<dbReference type="AlphaFoldDB" id="A0AAX6DMT9"/>
<keyword evidence="1" id="KW-0812">Transmembrane</keyword>